<protein>
    <submittedName>
        <fullName evidence="6">Biotin carboxylase</fullName>
    </submittedName>
</protein>
<evidence type="ECO:0000256" key="2">
    <source>
        <dbReference type="ARBA" id="ARBA00022741"/>
    </source>
</evidence>
<name>A0A437PNY1_9ACTN</name>
<organism evidence="6 7">
    <name type="scientific">Streptomyces antnestii</name>
    <dbReference type="NCBI Taxonomy" id="2494256"/>
    <lineage>
        <taxon>Bacteria</taxon>
        <taxon>Bacillati</taxon>
        <taxon>Actinomycetota</taxon>
        <taxon>Actinomycetes</taxon>
        <taxon>Kitasatosporales</taxon>
        <taxon>Streptomycetaceae</taxon>
        <taxon>Streptomyces</taxon>
    </lineage>
</organism>
<evidence type="ECO:0000256" key="1">
    <source>
        <dbReference type="ARBA" id="ARBA00022598"/>
    </source>
</evidence>
<gene>
    <name evidence="6" type="ORF">EOT10_17475</name>
</gene>
<evidence type="ECO:0000313" key="7">
    <source>
        <dbReference type="Proteomes" id="UP000283128"/>
    </source>
</evidence>
<dbReference type="GO" id="GO:0016874">
    <property type="term" value="F:ligase activity"/>
    <property type="evidence" value="ECO:0007669"/>
    <property type="project" value="UniProtKB-KW"/>
</dbReference>
<dbReference type="Gene3D" id="3.30.470.20">
    <property type="entry name" value="ATP-grasp fold, B domain"/>
    <property type="match status" value="1"/>
</dbReference>
<reference evidence="6 7" key="1">
    <citation type="submission" date="2019-01" db="EMBL/GenBank/DDBJ databases">
        <title>Genome sequences of Streptomyces and Rhizobium isolates collected from root and soil.</title>
        <authorList>
            <person name="Chhettri S."/>
            <person name="Sevigny J.L."/>
            <person name="Sen A."/>
            <person name="Ennis N."/>
            <person name="Tisa L."/>
        </authorList>
    </citation>
    <scope>NUCLEOTIDE SEQUENCE [LARGE SCALE GENOMIC DNA]</scope>
    <source>
        <strain evidence="6 7">San01</strain>
    </source>
</reference>
<evidence type="ECO:0000256" key="4">
    <source>
        <dbReference type="PROSITE-ProRule" id="PRU00409"/>
    </source>
</evidence>
<evidence type="ECO:0000256" key="3">
    <source>
        <dbReference type="ARBA" id="ARBA00022840"/>
    </source>
</evidence>
<dbReference type="InterPro" id="IPR011761">
    <property type="entry name" value="ATP-grasp"/>
</dbReference>
<dbReference type="PANTHER" id="PTHR43585">
    <property type="entry name" value="FUMIPYRROLE BIOSYNTHESIS PROTEIN C"/>
    <property type="match status" value="1"/>
</dbReference>
<dbReference type="SUPFAM" id="SSF56059">
    <property type="entry name" value="Glutathione synthetase ATP-binding domain-like"/>
    <property type="match status" value="1"/>
</dbReference>
<dbReference type="PROSITE" id="PS50975">
    <property type="entry name" value="ATP_GRASP"/>
    <property type="match status" value="1"/>
</dbReference>
<dbReference type="Gene3D" id="3.30.1490.20">
    <property type="entry name" value="ATP-grasp fold, A domain"/>
    <property type="match status" value="1"/>
</dbReference>
<keyword evidence="7" id="KW-1185">Reference proteome</keyword>
<keyword evidence="2 4" id="KW-0547">Nucleotide-binding</keyword>
<dbReference type="GO" id="GO:0005524">
    <property type="term" value="F:ATP binding"/>
    <property type="evidence" value="ECO:0007669"/>
    <property type="project" value="UniProtKB-UniRule"/>
</dbReference>
<dbReference type="AlphaFoldDB" id="A0A437PNY1"/>
<dbReference type="RefSeq" id="WP_127829145.1">
    <property type="nucleotide sequence ID" value="NZ_RZYA01000007.1"/>
</dbReference>
<dbReference type="PANTHER" id="PTHR43585:SF2">
    <property type="entry name" value="ATP-GRASP ENZYME FSQD"/>
    <property type="match status" value="1"/>
</dbReference>
<dbReference type="InterPro" id="IPR052032">
    <property type="entry name" value="ATP-dep_AA_Ligase"/>
</dbReference>
<dbReference type="Proteomes" id="UP000283128">
    <property type="component" value="Unassembled WGS sequence"/>
</dbReference>
<accession>A0A437PNY1</accession>
<dbReference type="OrthoDB" id="3428978at2"/>
<keyword evidence="1" id="KW-0436">Ligase</keyword>
<dbReference type="InterPro" id="IPR013815">
    <property type="entry name" value="ATP_grasp_subdomain_1"/>
</dbReference>
<dbReference type="EMBL" id="RZYA01000007">
    <property type="protein sequence ID" value="RVU23849.1"/>
    <property type="molecule type" value="Genomic_DNA"/>
</dbReference>
<dbReference type="GO" id="GO:0046872">
    <property type="term" value="F:metal ion binding"/>
    <property type="evidence" value="ECO:0007669"/>
    <property type="project" value="InterPro"/>
</dbReference>
<feature type="domain" description="ATP-grasp" evidence="5">
    <location>
        <begin position="124"/>
        <end position="314"/>
    </location>
</feature>
<dbReference type="Gene3D" id="3.40.50.20">
    <property type="match status" value="1"/>
</dbReference>
<evidence type="ECO:0000313" key="6">
    <source>
        <dbReference type="EMBL" id="RVU23849.1"/>
    </source>
</evidence>
<comment type="caution">
    <text evidence="6">The sequence shown here is derived from an EMBL/GenBank/DDBJ whole genome shotgun (WGS) entry which is preliminary data.</text>
</comment>
<keyword evidence="3 4" id="KW-0067">ATP-binding</keyword>
<evidence type="ECO:0000259" key="5">
    <source>
        <dbReference type="PROSITE" id="PS50975"/>
    </source>
</evidence>
<proteinExistence type="predicted"/>
<sequence length="428" mass="45794">MPGHLPDAGGRPHIVVVNQWREHYAEYGRYLDHTTHRVTYISTEVGRGAIPDEAAEVALVRDTGDLAEARAALAGLVSRHGAPHRIVALKEGDLLVGAQLRADWELPGPRPADLLAFRDKFLMCRAVAEAGLPVPEFAAVSDHRAVRDFGALAGWPLVLKPRVGGSSDGVVVLSGPGDLAALPDFATPMLVQVFNPHPIYHVDGVFDGRVPTCLRASRYINSCLGFRDGTFLGSVEEDDPLVVRAIEAAATEFLGALTSTPVPFHLEVFVERRPDGASCTFLEVGARVGGAEIPFLWRELHGYDLMRAAFDLQVKGTAEVPEPRAATGAIGAWLLIPAPTARPCLITEATSMVGRHPGPYAEALLPAGEVLPASNAYYEHVGGRFRFRGASSTEVEAALAATATQFTVRAAPVPPDGQLTVRIPEVTR</sequence>